<dbReference type="Gene3D" id="3.30.40.10">
    <property type="entry name" value="Zinc/RING finger domain, C3HC4 (zinc finger)"/>
    <property type="match status" value="1"/>
</dbReference>
<feature type="transmembrane region" description="Helical" evidence="3">
    <location>
        <begin position="208"/>
        <end position="226"/>
    </location>
</feature>
<evidence type="ECO:0000256" key="3">
    <source>
        <dbReference type="SAM" id="Phobius"/>
    </source>
</evidence>
<proteinExistence type="predicted"/>
<keyword evidence="1" id="KW-0862">Zinc</keyword>
<feature type="domain" description="RING-type" evidence="4">
    <location>
        <begin position="10"/>
        <end position="52"/>
    </location>
</feature>
<name>A0A4S8LWB3_DENBC</name>
<evidence type="ECO:0000259" key="4">
    <source>
        <dbReference type="PROSITE" id="PS50089"/>
    </source>
</evidence>
<dbReference type="SMART" id="SM00184">
    <property type="entry name" value="RING"/>
    <property type="match status" value="1"/>
</dbReference>
<dbReference type="InterPro" id="IPR013083">
    <property type="entry name" value="Znf_RING/FYVE/PHD"/>
</dbReference>
<dbReference type="Proteomes" id="UP000297245">
    <property type="component" value="Unassembled WGS sequence"/>
</dbReference>
<reference evidence="5 6" key="1">
    <citation type="journal article" date="2019" name="Nat. Ecol. Evol.">
        <title>Megaphylogeny resolves global patterns of mushroom evolution.</title>
        <authorList>
            <person name="Varga T."/>
            <person name="Krizsan K."/>
            <person name="Foldi C."/>
            <person name="Dima B."/>
            <person name="Sanchez-Garcia M."/>
            <person name="Sanchez-Ramirez S."/>
            <person name="Szollosi G.J."/>
            <person name="Szarkandi J.G."/>
            <person name="Papp V."/>
            <person name="Albert L."/>
            <person name="Andreopoulos W."/>
            <person name="Angelini C."/>
            <person name="Antonin V."/>
            <person name="Barry K.W."/>
            <person name="Bougher N.L."/>
            <person name="Buchanan P."/>
            <person name="Buyck B."/>
            <person name="Bense V."/>
            <person name="Catcheside P."/>
            <person name="Chovatia M."/>
            <person name="Cooper J."/>
            <person name="Damon W."/>
            <person name="Desjardin D."/>
            <person name="Finy P."/>
            <person name="Geml J."/>
            <person name="Haridas S."/>
            <person name="Hughes K."/>
            <person name="Justo A."/>
            <person name="Karasinski D."/>
            <person name="Kautmanova I."/>
            <person name="Kiss B."/>
            <person name="Kocsube S."/>
            <person name="Kotiranta H."/>
            <person name="LaButti K.M."/>
            <person name="Lechner B.E."/>
            <person name="Liimatainen K."/>
            <person name="Lipzen A."/>
            <person name="Lukacs Z."/>
            <person name="Mihaltcheva S."/>
            <person name="Morgado L.N."/>
            <person name="Niskanen T."/>
            <person name="Noordeloos M.E."/>
            <person name="Ohm R.A."/>
            <person name="Ortiz-Santana B."/>
            <person name="Ovrebo C."/>
            <person name="Racz N."/>
            <person name="Riley R."/>
            <person name="Savchenko A."/>
            <person name="Shiryaev A."/>
            <person name="Soop K."/>
            <person name="Spirin V."/>
            <person name="Szebenyi C."/>
            <person name="Tomsovsky M."/>
            <person name="Tulloss R.E."/>
            <person name="Uehling J."/>
            <person name="Grigoriev I.V."/>
            <person name="Vagvolgyi C."/>
            <person name="Papp T."/>
            <person name="Martin F.M."/>
            <person name="Miettinen O."/>
            <person name="Hibbett D.S."/>
            <person name="Nagy L.G."/>
        </authorList>
    </citation>
    <scope>NUCLEOTIDE SEQUENCE [LARGE SCALE GENOMIC DNA]</scope>
    <source>
        <strain evidence="5 6">CBS 962.96</strain>
    </source>
</reference>
<dbReference type="OrthoDB" id="3020592at2759"/>
<feature type="compositionally biased region" description="Low complexity" evidence="2">
    <location>
        <begin position="76"/>
        <end position="88"/>
    </location>
</feature>
<keyword evidence="1" id="KW-0479">Metal-binding</keyword>
<evidence type="ECO:0000313" key="6">
    <source>
        <dbReference type="Proteomes" id="UP000297245"/>
    </source>
</evidence>
<keyword evidence="3" id="KW-1133">Transmembrane helix</keyword>
<feature type="region of interest" description="Disordered" evidence="2">
    <location>
        <begin position="70"/>
        <end position="94"/>
    </location>
</feature>
<dbReference type="AlphaFoldDB" id="A0A4S8LWB3"/>
<dbReference type="EMBL" id="ML179236">
    <property type="protein sequence ID" value="THU93939.1"/>
    <property type="molecule type" value="Genomic_DNA"/>
</dbReference>
<dbReference type="GO" id="GO:0008270">
    <property type="term" value="F:zinc ion binding"/>
    <property type="evidence" value="ECO:0007669"/>
    <property type="project" value="UniProtKB-KW"/>
</dbReference>
<accession>A0A4S8LWB3</accession>
<dbReference type="InterPro" id="IPR001841">
    <property type="entry name" value="Znf_RING"/>
</dbReference>
<dbReference type="Pfam" id="PF14634">
    <property type="entry name" value="zf-RING_5"/>
    <property type="match status" value="1"/>
</dbReference>
<keyword evidence="6" id="KW-1185">Reference proteome</keyword>
<evidence type="ECO:0000313" key="5">
    <source>
        <dbReference type="EMBL" id="THU93939.1"/>
    </source>
</evidence>
<evidence type="ECO:0000256" key="1">
    <source>
        <dbReference type="PROSITE-ProRule" id="PRU00175"/>
    </source>
</evidence>
<sequence length="244" mass="27636">MPSLAPDSTCDICFESFDGRSRKPCSTTCGHIFCYSCFNNIRGQQQRCPHCRSSMQTAIELHLDLEHVRTPQAPGSSSSRVLRSSTRSQKASTEGAQRLLTEIDNLGGTLAVHLVDPDEMQCLISRCQTFLQLEEHRADQFQGLLTSYHLLLHISSVLEELRSQRETETSLRQRLNSTYGQISAMSVQVWSERQAVAQSKETWQRRCFVFILLVLCWVVGLIYFGYKEPLQKIQALAMAAMSPE</sequence>
<keyword evidence="1" id="KW-0863">Zinc-finger</keyword>
<dbReference type="SUPFAM" id="SSF57850">
    <property type="entry name" value="RING/U-box"/>
    <property type="match status" value="1"/>
</dbReference>
<keyword evidence="3" id="KW-0812">Transmembrane</keyword>
<protein>
    <recommendedName>
        <fullName evidence="4">RING-type domain-containing protein</fullName>
    </recommendedName>
</protein>
<dbReference type="PROSITE" id="PS50089">
    <property type="entry name" value="ZF_RING_2"/>
    <property type="match status" value="1"/>
</dbReference>
<evidence type="ECO:0000256" key="2">
    <source>
        <dbReference type="SAM" id="MobiDB-lite"/>
    </source>
</evidence>
<organism evidence="5 6">
    <name type="scientific">Dendrothele bispora (strain CBS 962.96)</name>
    <dbReference type="NCBI Taxonomy" id="1314807"/>
    <lineage>
        <taxon>Eukaryota</taxon>
        <taxon>Fungi</taxon>
        <taxon>Dikarya</taxon>
        <taxon>Basidiomycota</taxon>
        <taxon>Agaricomycotina</taxon>
        <taxon>Agaricomycetes</taxon>
        <taxon>Agaricomycetidae</taxon>
        <taxon>Agaricales</taxon>
        <taxon>Agaricales incertae sedis</taxon>
        <taxon>Dendrothele</taxon>
    </lineage>
</organism>
<gene>
    <name evidence="5" type="ORF">K435DRAFT_967073</name>
</gene>
<keyword evidence="3" id="KW-0472">Membrane</keyword>